<comment type="caution">
    <text evidence="2">The sequence shown here is derived from an EMBL/GenBank/DDBJ whole genome shotgun (WGS) entry which is preliminary data.</text>
</comment>
<dbReference type="PROSITE" id="PS51257">
    <property type="entry name" value="PROKAR_LIPOPROTEIN"/>
    <property type="match status" value="1"/>
</dbReference>
<evidence type="ECO:0000256" key="1">
    <source>
        <dbReference type="SAM" id="MobiDB-lite"/>
    </source>
</evidence>
<keyword evidence="3" id="KW-1185">Reference proteome</keyword>
<protein>
    <recommendedName>
        <fullName evidence="4">Excalibur calcium-binding domain-containing protein</fullName>
    </recommendedName>
</protein>
<dbReference type="Proteomes" id="UP001589670">
    <property type="component" value="Unassembled WGS sequence"/>
</dbReference>
<name>A0ABV5HUT9_9RHOB</name>
<feature type="region of interest" description="Disordered" evidence="1">
    <location>
        <begin position="222"/>
        <end position="251"/>
    </location>
</feature>
<reference evidence="2 3" key="1">
    <citation type="submission" date="2024-09" db="EMBL/GenBank/DDBJ databases">
        <authorList>
            <person name="Sun Q."/>
            <person name="Mori K."/>
        </authorList>
    </citation>
    <scope>NUCLEOTIDE SEQUENCE [LARGE SCALE GENOMIC DNA]</scope>
    <source>
        <strain evidence="2 3">CECT 9424</strain>
    </source>
</reference>
<feature type="region of interest" description="Disordered" evidence="1">
    <location>
        <begin position="52"/>
        <end position="81"/>
    </location>
</feature>
<sequence>MRLMLGFVTMAALAACAPAIPDSGAGVGFGDYDTYQRKKAAREAELSGEYVALPPPDAISSQPLDATGGATEAPAAPEMSEADRIAAEARAALDVTVPEDGAGDEPLQASPSNPPPAVVNDAGISQENSFDAVGSERSIEEDAARIARNRAQYQVIEPEEIGTRPGDVGPNIVDYALATTHPVGTGMYRRFGIATGSRHERNCAEYASPDQAQLDFLRKGGPERDRMALDPDGDGYACGWDPSPYRRALRE</sequence>
<dbReference type="EMBL" id="JBHMEC010000001">
    <property type="protein sequence ID" value="MFB9148143.1"/>
    <property type="molecule type" value="Genomic_DNA"/>
</dbReference>
<evidence type="ECO:0008006" key="4">
    <source>
        <dbReference type="Google" id="ProtNLM"/>
    </source>
</evidence>
<evidence type="ECO:0000313" key="3">
    <source>
        <dbReference type="Proteomes" id="UP001589670"/>
    </source>
</evidence>
<gene>
    <name evidence="2" type="ORF">ACFFU4_00075</name>
</gene>
<proteinExistence type="predicted"/>
<evidence type="ECO:0000313" key="2">
    <source>
        <dbReference type="EMBL" id="MFB9148143.1"/>
    </source>
</evidence>
<feature type="compositionally biased region" description="Low complexity" evidence="1">
    <location>
        <begin position="66"/>
        <end position="78"/>
    </location>
</feature>
<accession>A0ABV5HUT9</accession>
<dbReference type="RefSeq" id="WP_377065775.1">
    <property type="nucleotide sequence ID" value="NZ_JBHMEC010000001.1"/>
</dbReference>
<organism evidence="2 3">
    <name type="scientific">Roseovarius ramblicola</name>
    <dbReference type="NCBI Taxonomy" id="2022336"/>
    <lineage>
        <taxon>Bacteria</taxon>
        <taxon>Pseudomonadati</taxon>
        <taxon>Pseudomonadota</taxon>
        <taxon>Alphaproteobacteria</taxon>
        <taxon>Rhodobacterales</taxon>
        <taxon>Roseobacteraceae</taxon>
        <taxon>Roseovarius</taxon>
    </lineage>
</organism>